<organism evidence="1">
    <name type="scientific">Borely moumouvirus</name>
    <dbReference type="NCBI Taxonomy" id="2712067"/>
    <lineage>
        <taxon>Viruses</taxon>
        <taxon>Varidnaviria</taxon>
        <taxon>Bamfordvirae</taxon>
        <taxon>Nucleocytoviricota</taxon>
        <taxon>Megaviricetes</taxon>
        <taxon>Imitervirales</taxon>
        <taxon>Mimiviridae</taxon>
        <taxon>Megamimivirinae</taxon>
        <taxon>Moumouvirus</taxon>
    </lineage>
</organism>
<proteinExistence type="predicted"/>
<evidence type="ECO:0000313" key="1">
    <source>
        <dbReference type="EMBL" id="QID05811.1"/>
    </source>
</evidence>
<name>A0A6G6ABN3_9VIRU</name>
<accession>A0A6G6ABN3</accession>
<protein>
    <submittedName>
        <fullName evidence="1">Uncharacterized protein</fullName>
    </submittedName>
</protein>
<dbReference type="EMBL" id="MN175499">
    <property type="protein sequence ID" value="QID05811.1"/>
    <property type="molecule type" value="Genomic_DNA"/>
</dbReference>
<sequence length="273" mass="32418">MTGKSDIPDAWMNYAKKHSIFIIISKDTLIYRGTSIRDTGVVKSSYAFFSDFNSACWYAFSSDFQKGEMGKVICAKLRENIVLFDVDNPYTFKFFYKYFEDVPKYNKKKDIINFAFGYDYNKPITEQTLKRISNLQIDRQFCNWFINSSKKINIDGYGFMGTEHFHNEIMIFEKNISQKLTIIPVEYRFVIDYKKNRPHENYILEIKNGQITRSISNNDIKMFNGTSLTIKWNRYSMYKPNIRNKMDSFYFSDIYRSSKDEENIPVLKIYGNI</sequence>
<reference evidence="1" key="1">
    <citation type="submission" date="2019-07" db="EMBL/GenBank/DDBJ databases">
        <title>The discovery of a new lineage B mimivirus raises questions about particles surface fibrils.</title>
        <authorList>
            <person name="Silva L.K.S."/>
            <person name="Rodrigues R.A.L."/>
            <person name="Andrade A.C.S.P."/>
            <person name="Hikida H."/>
            <person name="Andreani J."/>
            <person name="Levasseur A."/>
            <person name="La Scola B."/>
            <person name="Abrahao J.S."/>
        </authorList>
    </citation>
    <scope>NUCLEOTIDE SEQUENCE</scope>
    <source>
        <strain evidence="1">B60</strain>
    </source>
</reference>